<dbReference type="InterPro" id="IPR017853">
    <property type="entry name" value="GH"/>
</dbReference>
<evidence type="ECO:0000259" key="8">
    <source>
        <dbReference type="PROSITE" id="PS51910"/>
    </source>
</evidence>
<dbReference type="GO" id="GO:0005975">
    <property type="term" value="P:carbohydrate metabolic process"/>
    <property type="evidence" value="ECO:0007669"/>
    <property type="project" value="InterPro"/>
</dbReference>
<dbReference type="InterPro" id="IPR050314">
    <property type="entry name" value="Glycosyl_Hydrlase_18"/>
</dbReference>
<dbReference type="InterPro" id="IPR011583">
    <property type="entry name" value="Chitinase_II/V-like_cat"/>
</dbReference>
<evidence type="ECO:0000256" key="3">
    <source>
        <dbReference type="ARBA" id="ARBA00022801"/>
    </source>
</evidence>
<dbReference type="SMART" id="SM00636">
    <property type="entry name" value="Glyco_18"/>
    <property type="match status" value="1"/>
</dbReference>
<keyword evidence="3 6" id="KW-0378">Hydrolase</keyword>
<comment type="caution">
    <text evidence="9">The sequence shown here is derived from an EMBL/GenBank/DDBJ whole genome shotgun (WGS) entry which is preliminary data.</text>
</comment>
<evidence type="ECO:0000313" key="9">
    <source>
        <dbReference type="EMBL" id="KAK6944388.1"/>
    </source>
</evidence>
<feature type="domain" description="GH18" evidence="8">
    <location>
        <begin position="31"/>
        <end position="373"/>
    </location>
</feature>
<dbReference type="GO" id="GO:0005576">
    <property type="term" value="C:extracellular region"/>
    <property type="evidence" value="ECO:0007669"/>
    <property type="project" value="TreeGrafter"/>
</dbReference>
<evidence type="ECO:0000256" key="4">
    <source>
        <dbReference type="ARBA" id="ARBA00023180"/>
    </source>
</evidence>
<keyword evidence="4" id="KW-0325">Glycoprotein</keyword>
<dbReference type="AlphaFoldDB" id="A0AAN8ZRQ1"/>
<dbReference type="EMBL" id="JBAMMX010000003">
    <property type="protein sequence ID" value="KAK6944388.1"/>
    <property type="molecule type" value="Genomic_DNA"/>
</dbReference>
<sequence>MVSLRLPHFLFSFFFLSLAMTSGRVLGSHMAVKSAYYPDWASGLPPLSIDTSLFTHIYYAFVQPDGVTFELDVSDSLATILSNFSSTLHSKNPPVKTIISIGGAASSLFSNMASSASTRKNFILSTLDIARKLGFDGLDLDWEFPRSPAEMDNFASLLEEWRAEVQKEAQETNRSPLVLTAAVYFSVDFFLSNIYRIYPVESMSKSLDLVNAMCYNYHGSWDTSATGAQAALFDPNSNISTSYGLNSWVKAGLQQSKLVMGLPLYGRTWTLKDPKVNSVGAPAVSAGPGNGVLTYNQILNYNREHNATVKFDITTVSAYSYGGTAWIGYDDTRSTTLKVDYAQALGLRGYLFWALSYDHEWRIATEASRAWLL</sequence>
<evidence type="ECO:0000256" key="7">
    <source>
        <dbReference type="SAM" id="SignalP"/>
    </source>
</evidence>
<proteinExistence type="inferred from homology"/>
<dbReference type="GO" id="GO:0008061">
    <property type="term" value="F:chitin binding"/>
    <property type="evidence" value="ECO:0007669"/>
    <property type="project" value="InterPro"/>
</dbReference>
<dbReference type="GO" id="GO:0006032">
    <property type="term" value="P:chitin catabolic process"/>
    <property type="evidence" value="ECO:0007669"/>
    <property type="project" value="TreeGrafter"/>
</dbReference>
<comment type="similarity">
    <text evidence="1">Belongs to the glycosyl hydrolase 18 family. Chitinase class V subfamily.</text>
</comment>
<keyword evidence="2 7" id="KW-0732">Signal</keyword>
<dbReference type="InterPro" id="IPR029070">
    <property type="entry name" value="Chitinase_insertion_sf"/>
</dbReference>
<dbReference type="InterPro" id="IPR001579">
    <property type="entry name" value="Glyco_hydro_18_chit_AS"/>
</dbReference>
<accession>A0AAN8ZRQ1</accession>
<dbReference type="PROSITE" id="PS51910">
    <property type="entry name" value="GH18_2"/>
    <property type="match status" value="1"/>
</dbReference>
<evidence type="ECO:0000313" key="10">
    <source>
        <dbReference type="Proteomes" id="UP001370490"/>
    </source>
</evidence>
<keyword evidence="5 6" id="KW-0326">Glycosidase</keyword>
<evidence type="ECO:0000256" key="1">
    <source>
        <dbReference type="ARBA" id="ARBA00008682"/>
    </source>
</evidence>
<name>A0AAN8ZRQ1_9MAGN</name>
<dbReference type="SUPFAM" id="SSF54556">
    <property type="entry name" value="Chitinase insertion domain"/>
    <property type="match status" value="1"/>
</dbReference>
<evidence type="ECO:0000256" key="6">
    <source>
        <dbReference type="RuleBase" id="RU000489"/>
    </source>
</evidence>
<dbReference type="CDD" id="cd02879">
    <property type="entry name" value="GH18_plant_chitinase_class_V"/>
    <property type="match status" value="1"/>
</dbReference>
<dbReference type="SUPFAM" id="SSF51445">
    <property type="entry name" value="(Trans)glycosidases"/>
    <property type="match status" value="1"/>
</dbReference>
<keyword evidence="10" id="KW-1185">Reference proteome</keyword>
<dbReference type="Proteomes" id="UP001370490">
    <property type="component" value="Unassembled WGS sequence"/>
</dbReference>
<evidence type="ECO:0000256" key="5">
    <source>
        <dbReference type="ARBA" id="ARBA00023295"/>
    </source>
</evidence>
<feature type="chain" id="PRO_5042866663" evidence="7">
    <location>
        <begin position="28"/>
        <end position="373"/>
    </location>
</feature>
<gene>
    <name evidence="9" type="ORF">RJ641_025490</name>
</gene>
<dbReference type="Pfam" id="PF00704">
    <property type="entry name" value="Glyco_hydro_18"/>
    <property type="match status" value="1"/>
</dbReference>
<dbReference type="GO" id="GO:0004568">
    <property type="term" value="F:chitinase activity"/>
    <property type="evidence" value="ECO:0007669"/>
    <property type="project" value="TreeGrafter"/>
</dbReference>
<dbReference type="Gene3D" id="3.10.50.10">
    <property type="match status" value="1"/>
</dbReference>
<feature type="signal peptide" evidence="7">
    <location>
        <begin position="1"/>
        <end position="27"/>
    </location>
</feature>
<dbReference type="Gene3D" id="3.20.20.80">
    <property type="entry name" value="Glycosidases"/>
    <property type="match status" value="1"/>
</dbReference>
<reference evidence="9 10" key="1">
    <citation type="submission" date="2023-12" db="EMBL/GenBank/DDBJ databases">
        <title>A high-quality genome assembly for Dillenia turbinata (Dilleniales).</title>
        <authorList>
            <person name="Chanderbali A."/>
        </authorList>
    </citation>
    <scope>NUCLEOTIDE SEQUENCE [LARGE SCALE GENOMIC DNA]</scope>
    <source>
        <strain evidence="9">LSX21</strain>
        <tissue evidence="9">Leaf</tissue>
    </source>
</reference>
<dbReference type="InterPro" id="IPR001223">
    <property type="entry name" value="Glyco_hydro18_cat"/>
</dbReference>
<dbReference type="PROSITE" id="PS01095">
    <property type="entry name" value="GH18_1"/>
    <property type="match status" value="1"/>
</dbReference>
<dbReference type="FunFam" id="3.10.50.10:FF:000003">
    <property type="entry name" value="Class V chitinase CHIT5b"/>
    <property type="match status" value="1"/>
</dbReference>
<dbReference type="PANTHER" id="PTHR11177">
    <property type="entry name" value="CHITINASE"/>
    <property type="match status" value="1"/>
</dbReference>
<dbReference type="PANTHER" id="PTHR11177:SF396">
    <property type="entry name" value="NOD FACTOR HYDROLASE PROTEIN 1"/>
    <property type="match status" value="1"/>
</dbReference>
<organism evidence="9 10">
    <name type="scientific">Dillenia turbinata</name>
    <dbReference type="NCBI Taxonomy" id="194707"/>
    <lineage>
        <taxon>Eukaryota</taxon>
        <taxon>Viridiplantae</taxon>
        <taxon>Streptophyta</taxon>
        <taxon>Embryophyta</taxon>
        <taxon>Tracheophyta</taxon>
        <taxon>Spermatophyta</taxon>
        <taxon>Magnoliopsida</taxon>
        <taxon>eudicotyledons</taxon>
        <taxon>Gunneridae</taxon>
        <taxon>Pentapetalae</taxon>
        <taxon>Dilleniales</taxon>
        <taxon>Dilleniaceae</taxon>
        <taxon>Dillenia</taxon>
    </lineage>
</organism>
<protein>
    <submittedName>
        <fullName evidence="9">Glycoside hydrolase family 18, catalytic domain</fullName>
    </submittedName>
</protein>
<evidence type="ECO:0000256" key="2">
    <source>
        <dbReference type="ARBA" id="ARBA00022729"/>
    </source>
</evidence>